<reference evidence="1 2" key="1">
    <citation type="submission" date="2020-05" db="EMBL/GenBank/DDBJ databases">
        <title>MicrobeNet Type strains.</title>
        <authorList>
            <person name="Nicholson A.C."/>
        </authorList>
    </citation>
    <scope>NUCLEOTIDE SEQUENCE [LARGE SCALE GENOMIC DNA]</scope>
    <source>
        <strain evidence="1 2">JCM 3224</strain>
    </source>
</reference>
<dbReference type="EMBL" id="JABELX010000011">
    <property type="protein sequence ID" value="NNH73747.1"/>
    <property type="molecule type" value="Genomic_DNA"/>
</dbReference>
<organism evidence="1 2">
    <name type="scientific">Nocardia uniformis</name>
    <dbReference type="NCBI Taxonomy" id="53432"/>
    <lineage>
        <taxon>Bacteria</taxon>
        <taxon>Bacillati</taxon>
        <taxon>Actinomycetota</taxon>
        <taxon>Actinomycetes</taxon>
        <taxon>Mycobacteriales</taxon>
        <taxon>Nocardiaceae</taxon>
        <taxon>Nocardia</taxon>
    </lineage>
</organism>
<name>A0A849CCG5_9NOCA</name>
<proteinExistence type="predicted"/>
<protein>
    <submittedName>
        <fullName evidence="1">DUF4254 domain-containing protein</fullName>
    </submittedName>
</protein>
<evidence type="ECO:0000313" key="2">
    <source>
        <dbReference type="Proteomes" id="UP000586827"/>
    </source>
</evidence>
<dbReference type="RefSeq" id="WP_067521969.1">
    <property type="nucleotide sequence ID" value="NZ_JABELX010000011.1"/>
</dbReference>
<dbReference type="Pfam" id="PF14063">
    <property type="entry name" value="DUF4254"/>
    <property type="match status" value="1"/>
</dbReference>
<accession>A0A849CCG5</accession>
<gene>
    <name evidence="1" type="ORF">HLB23_28490</name>
</gene>
<dbReference type="AlphaFoldDB" id="A0A849CCG5"/>
<evidence type="ECO:0000313" key="1">
    <source>
        <dbReference type="EMBL" id="NNH73747.1"/>
    </source>
</evidence>
<dbReference type="Proteomes" id="UP000586827">
    <property type="component" value="Unassembled WGS sequence"/>
</dbReference>
<sequence>MTMLPAKDRLLAACRGEIRDNHPLLRWACELSEIHHRLLAAAESTHGDIDQHRATLIHAIDSWVAQQVPSPSGGARLHTETLGAVINRLAEFNALAFAALANPCDSEPFIAWERLAELAVGYEDLIDEVSSGRRRLPCAS</sequence>
<keyword evidence="2" id="KW-1185">Reference proteome</keyword>
<dbReference type="InterPro" id="IPR025350">
    <property type="entry name" value="DUF4254"/>
</dbReference>
<comment type="caution">
    <text evidence="1">The sequence shown here is derived from an EMBL/GenBank/DDBJ whole genome shotgun (WGS) entry which is preliminary data.</text>
</comment>